<evidence type="ECO:0000313" key="3">
    <source>
        <dbReference type="Proteomes" id="UP001049518"/>
    </source>
</evidence>
<dbReference type="InterPro" id="IPR036551">
    <property type="entry name" value="Flavin_trans-like"/>
</dbReference>
<dbReference type="RefSeq" id="WP_231335738.1">
    <property type="nucleotide sequence ID" value="NZ_CP059572.1"/>
</dbReference>
<reference evidence="2" key="1">
    <citation type="submission" date="2020-07" db="EMBL/GenBank/DDBJ databases">
        <authorList>
            <person name="Tarantini F.S."/>
            <person name="Hong K.W."/>
            <person name="Chan K.G."/>
        </authorList>
    </citation>
    <scope>NUCLEOTIDE SEQUENCE</scope>
    <source>
        <strain evidence="2">32-07</strain>
    </source>
</reference>
<dbReference type="PANTHER" id="PTHR14359">
    <property type="entry name" value="HOMO-OLIGOMERIC FLAVIN CONTAINING CYS DECARBOXYLASE FAMILY"/>
    <property type="match status" value="1"/>
</dbReference>
<evidence type="ECO:0000313" key="2">
    <source>
        <dbReference type="EMBL" id="QXJ22481.1"/>
    </source>
</evidence>
<keyword evidence="3" id="KW-1185">Reference proteome</keyword>
<dbReference type="SUPFAM" id="SSF52507">
    <property type="entry name" value="Homo-oligomeric flavin-containing Cys decarboxylases, HFCD"/>
    <property type="match status" value="1"/>
</dbReference>
<accession>A0ABX8QVT7</accession>
<sequence>MNGKRPARVLVGATGSIAILQLPAFLGALRAVRVDVKAVLTPAADRFLPATTLAHLVETATDADPGEGHVRLSRWADLLVVLPCTAHTLSSLAHGAAPNLLTTTALAHRRPLLIVPAMNADMWASPAVRRNAATLREDGHRLVEPVAARVYEAASRGIVAGIAPPTVEELVATVRDELRERVAGPALREAGA</sequence>
<dbReference type="EMBL" id="CP059572">
    <property type="protein sequence ID" value="QXJ22481.1"/>
    <property type="molecule type" value="Genomic_DNA"/>
</dbReference>
<protein>
    <recommendedName>
        <fullName evidence="1">Flavoprotein domain-containing protein</fullName>
    </recommendedName>
</protein>
<dbReference type="InterPro" id="IPR003382">
    <property type="entry name" value="Flavoprotein"/>
</dbReference>
<name>A0ABX8QVT7_9ACTN</name>
<dbReference type="PANTHER" id="PTHR14359:SF6">
    <property type="entry name" value="PHOSPHOPANTOTHENOYLCYSTEINE DECARBOXYLASE"/>
    <property type="match status" value="1"/>
</dbReference>
<dbReference type="Proteomes" id="UP001049518">
    <property type="component" value="Chromosome"/>
</dbReference>
<organism evidence="2 3">
    <name type="scientific">Actinomadura graeca</name>
    <dbReference type="NCBI Taxonomy" id="2750812"/>
    <lineage>
        <taxon>Bacteria</taxon>
        <taxon>Bacillati</taxon>
        <taxon>Actinomycetota</taxon>
        <taxon>Actinomycetes</taxon>
        <taxon>Streptosporangiales</taxon>
        <taxon>Thermomonosporaceae</taxon>
        <taxon>Actinomadura</taxon>
    </lineage>
</organism>
<gene>
    <name evidence="2" type="ORF">AGRA3207_003485</name>
</gene>
<dbReference type="Gene3D" id="3.40.50.1950">
    <property type="entry name" value="Flavin prenyltransferase-like"/>
    <property type="match status" value="1"/>
</dbReference>
<proteinExistence type="predicted"/>
<evidence type="ECO:0000259" key="1">
    <source>
        <dbReference type="Pfam" id="PF02441"/>
    </source>
</evidence>
<dbReference type="Pfam" id="PF02441">
    <property type="entry name" value="Flavoprotein"/>
    <property type="match status" value="1"/>
</dbReference>
<feature type="domain" description="Flavoprotein" evidence="1">
    <location>
        <begin position="8"/>
        <end position="155"/>
    </location>
</feature>